<reference evidence="2 3" key="1">
    <citation type="submission" date="2015-12" db="EMBL/GenBank/DDBJ databases">
        <title>The genome of Folsomia candida.</title>
        <authorList>
            <person name="Faddeeva A."/>
            <person name="Derks M.F."/>
            <person name="Anvar Y."/>
            <person name="Smit S."/>
            <person name="Van Straalen N."/>
            <person name="Roelofs D."/>
        </authorList>
    </citation>
    <scope>NUCLEOTIDE SEQUENCE [LARGE SCALE GENOMIC DNA]</scope>
    <source>
        <strain evidence="2 3">VU population</strain>
        <tissue evidence="2">Whole body</tissue>
    </source>
</reference>
<evidence type="ECO:0000256" key="1">
    <source>
        <dbReference type="SAM" id="SignalP"/>
    </source>
</evidence>
<protein>
    <submittedName>
        <fullName evidence="2">Uncharacterized protein</fullName>
    </submittedName>
</protein>
<dbReference type="EMBL" id="LNIX01000005">
    <property type="protein sequence ID" value="OXA53427.1"/>
    <property type="molecule type" value="Genomic_DNA"/>
</dbReference>
<comment type="caution">
    <text evidence="2">The sequence shown here is derived from an EMBL/GenBank/DDBJ whole genome shotgun (WGS) entry which is preliminary data.</text>
</comment>
<evidence type="ECO:0000313" key="2">
    <source>
        <dbReference type="EMBL" id="OXA53427.1"/>
    </source>
</evidence>
<accession>A0A226E8R2</accession>
<gene>
    <name evidence="2" type="ORF">Fcan01_11236</name>
</gene>
<proteinExistence type="predicted"/>
<name>A0A226E8R2_FOLCA</name>
<dbReference type="AlphaFoldDB" id="A0A226E8R2"/>
<keyword evidence="1" id="KW-0732">Signal</keyword>
<feature type="chain" id="PRO_5012420624" evidence="1">
    <location>
        <begin position="22"/>
        <end position="222"/>
    </location>
</feature>
<organism evidence="2 3">
    <name type="scientific">Folsomia candida</name>
    <name type="common">Springtail</name>
    <dbReference type="NCBI Taxonomy" id="158441"/>
    <lineage>
        <taxon>Eukaryota</taxon>
        <taxon>Metazoa</taxon>
        <taxon>Ecdysozoa</taxon>
        <taxon>Arthropoda</taxon>
        <taxon>Hexapoda</taxon>
        <taxon>Collembola</taxon>
        <taxon>Entomobryomorpha</taxon>
        <taxon>Isotomoidea</taxon>
        <taxon>Isotomidae</taxon>
        <taxon>Proisotominae</taxon>
        <taxon>Folsomia</taxon>
    </lineage>
</organism>
<feature type="signal peptide" evidence="1">
    <location>
        <begin position="1"/>
        <end position="21"/>
    </location>
</feature>
<sequence>MSSHFLSITLLAILTINRANAWYCIGGRLYCYNWEIQYGRCPAWWQYPCYQAPTPAPTRAPIYYPPPPPTITVPYPTTPPTTPPPTTTTMPPTTAQPTTDFLTTNHSETCPVFECCHFNCRPGAGCTQSSTPTAWPTCSDGLKPTMCASLFNPFSTYCLDQGCDEMSCHETMCMGVNSKVRLMAMILAKNFENPSRISKFKAVLKLKTFKFGECGATPRRQI</sequence>
<dbReference type="Proteomes" id="UP000198287">
    <property type="component" value="Unassembled WGS sequence"/>
</dbReference>
<evidence type="ECO:0000313" key="3">
    <source>
        <dbReference type="Proteomes" id="UP000198287"/>
    </source>
</evidence>
<keyword evidence="3" id="KW-1185">Reference proteome</keyword>